<gene>
    <name evidence="1" type="ORF">AVEN_22907_1</name>
</gene>
<protein>
    <submittedName>
        <fullName evidence="1">Uncharacterized protein</fullName>
    </submittedName>
</protein>
<organism evidence="1 2">
    <name type="scientific">Araneus ventricosus</name>
    <name type="common">Orbweaver spider</name>
    <name type="synonym">Epeira ventricosa</name>
    <dbReference type="NCBI Taxonomy" id="182803"/>
    <lineage>
        <taxon>Eukaryota</taxon>
        <taxon>Metazoa</taxon>
        <taxon>Ecdysozoa</taxon>
        <taxon>Arthropoda</taxon>
        <taxon>Chelicerata</taxon>
        <taxon>Arachnida</taxon>
        <taxon>Araneae</taxon>
        <taxon>Araneomorphae</taxon>
        <taxon>Entelegynae</taxon>
        <taxon>Araneoidea</taxon>
        <taxon>Araneidae</taxon>
        <taxon>Araneus</taxon>
    </lineage>
</organism>
<sequence length="133" mass="16152">MSDLQEFLSNYHSESDEEINETTVRKRKEQRKRIWIKSKEFETAELARNYVDNFKTWKKITTYSSAGCKITYRCTAGEYRKNECPAGIYCCFILKVLLFHYMKHRTSIVITWMEIEAYPWWREKWCISYLKMG</sequence>
<dbReference type="OrthoDB" id="119028at2759"/>
<evidence type="ECO:0000313" key="1">
    <source>
        <dbReference type="EMBL" id="GBM11771.1"/>
    </source>
</evidence>
<dbReference type="Proteomes" id="UP000499080">
    <property type="component" value="Unassembled WGS sequence"/>
</dbReference>
<reference evidence="1 2" key="1">
    <citation type="journal article" date="2019" name="Sci. Rep.">
        <title>Orb-weaving spider Araneus ventricosus genome elucidates the spidroin gene catalogue.</title>
        <authorList>
            <person name="Kono N."/>
            <person name="Nakamura H."/>
            <person name="Ohtoshi R."/>
            <person name="Moran D.A.P."/>
            <person name="Shinohara A."/>
            <person name="Yoshida Y."/>
            <person name="Fujiwara M."/>
            <person name="Mori M."/>
            <person name="Tomita M."/>
            <person name="Arakawa K."/>
        </authorList>
    </citation>
    <scope>NUCLEOTIDE SEQUENCE [LARGE SCALE GENOMIC DNA]</scope>
</reference>
<proteinExistence type="predicted"/>
<keyword evidence="2" id="KW-1185">Reference proteome</keyword>
<comment type="caution">
    <text evidence="1">The sequence shown here is derived from an EMBL/GenBank/DDBJ whole genome shotgun (WGS) entry which is preliminary data.</text>
</comment>
<evidence type="ECO:0000313" key="2">
    <source>
        <dbReference type="Proteomes" id="UP000499080"/>
    </source>
</evidence>
<accession>A0A4Y2D513</accession>
<dbReference type="EMBL" id="BGPR01000304">
    <property type="protein sequence ID" value="GBM11771.1"/>
    <property type="molecule type" value="Genomic_DNA"/>
</dbReference>
<name>A0A4Y2D513_ARAVE</name>
<dbReference type="AlphaFoldDB" id="A0A4Y2D513"/>